<dbReference type="Proteomes" id="UP001549031">
    <property type="component" value="Unassembled WGS sequence"/>
</dbReference>
<keyword evidence="4 10" id="KW-0547">Nucleotide-binding</keyword>
<evidence type="ECO:0000256" key="5">
    <source>
        <dbReference type="ARBA" id="ARBA00022832"/>
    </source>
</evidence>
<comment type="subunit">
    <text evidence="10">Acetyl-CoA carboxylase is a heterohexamer composed of biotin carboxyl carrier protein (AccB), biotin carboxylase (AccC) and two subunits each of ACCase subunit alpha (AccA) and ACCase subunit beta (AccD).</text>
</comment>
<feature type="domain" description="CoA carboxyltransferase C-terminal" evidence="11">
    <location>
        <begin position="40"/>
        <end position="293"/>
    </location>
</feature>
<dbReference type="PANTHER" id="PTHR42853:SF3">
    <property type="entry name" value="ACETYL-COENZYME A CARBOXYLASE CARBOXYL TRANSFERASE SUBUNIT ALPHA, CHLOROPLASTIC"/>
    <property type="match status" value="1"/>
</dbReference>
<dbReference type="EC" id="2.1.3.15" evidence="10"/>
<keyword evidence="8 10" id="KW-0275">Fatty acid biosynthesis</keyword>
<evidence type="ECO:0000256" key="6">
    <source>
        <dbReference type="ARBA" id="ARBA00022840"/>
    </source>
</evidence>
<keyword evidence="10" id="KW-0963">Cytoplasm</keyword>
<evidence type="ECO:0000256" key="9">
    <source>
        <dbReference type="ARBA" id="ARBA00049152"/>
    </source>
</evidence>
<comment type="function">
    <text evidence="10">Component of the acetyl coenzyme A carboxylase (ACC) complex. First, biotin carboxylase catalyzes the carboxylation of biotin on its carrier protein (BCCP) and then the CO(2) group is transferred by the carboxyltransferase to acetyl-CoA to form malonyl-CoA.</text>
</comment>
<dbReference type="GO" id="GO:0003989">
    <property type="term" value="F:acetyl-CoA carboxylase activity"/>
    <property type="evidence" value="ECO:0007669"/>
    <property type="project" value="UniProtKB-EC"/>
</dbReference>
<accession>A0ABV2H9J7</accession>
<name>A0ABV2H9J7_9HYPH</name>
<dbReference type="PRINTS" id="PR01069">
    <property type="entry name" value="ACCCTRFRASEA"/>
</dbReference>
<dbReference type="NCBIfam" id="NF004344">
    <property type="entry name" value="PRK05724.1"/>
    <property type="match status" value="1"/>
</dbReference>
<evidence type="ECO:0000313" key="13">
    <source>
        <dbReference type="Proteomes" id="UP001549031"/>
    </source>
</evidence>
<evidence type="ECO:0000256" key="8">
    <source>
        <dbReference type="ARBA" id="ARBA00023160"/>
    </source>
</evidence>
<keyword evidence="12" id="KW-0436">Ligase</keyword>
<evidence type="ECO:0000256" key="7">
    <source>
        <dbReference type="ARBA" id="ARBA00023098"/>
    </source>
</evidence>
<evidence type="ECO:0000259" key="11">
    <source>
        <dbReference type="PROSITE" id="PS50989"/>
    </source>
</evidence>
<dbReference type="PROSITE" id="PS50989">
    <property type="entry name" value="COA_CT_CTER"/>
    <property type="match status" value="1"/>
</dbReference>
<comment type="subcellular location">
    <subcellularLocation>
        <location evidence="10">Cytoplasm</location>
    </subcellularLocation>
</comment>
<comment type="catalytic activity">
    <reaction evidence="9 10">
        <text>N(6)-carboxybiotinyl-L-lysyl-[protein] + acetyl-CoA = N(6)-biotinyl-L-lysyl-[protein] + malonyl-CoA</text>
        <dbReference type="Rhea" id="RHEA:54728"/>
        <dbReference type="Rhea" id="RHEA-COMP:10505"/>
        <dbReference type="Rhea" id="RHEA-COMP:10506"/>
        <dbReference type="ChEBI" id="CHEBI:57288"/>
        <dbReference type="ChEBI" id="CHEBI:57384"/>
        <dbReference type="ChEBI" id="CHEBI:83144"/>
        <dbReference type="ChEBI" id="CHEBI:83145"/>
        <dbReference type="EC" id="2.1.3.15"/>
    </reaction>
</comment>
<organism evidence="12 13">
    <name type="scientific">Pseudorhizobium tarimense</name>
    <dbReference type="NCBI Taxonomy" id="1079109"/>
    <lineage>
        <taxon>Bacteria</taxon>
        <taxon>Pseudomonadati</taxon>
        <taxon>Pseudomonadota</taxon>
        <taxon>Alphaproteobacteria</taxon>
        <taxon>Hyphomicrobiales</taxon>
        <taxon>Rhizobiaceae</taxon>
        <taxon>Rhizobium/Agrobacterium group</taxon>
        <taxon>Pseudorhizobium</taxon>
    </lineage>
</organism>
<evidence type="ECO:0000256" key="10">
    <source>
        <dbReference type="HAMAP-Rule" id="MF_00823"/>
    </source>
</evidence>
<dbReference type="EMBL" id="JBEPLJ010000012">
    <property type="protein sequence ID" value="MET3587117.1"/>
    <property type="molecule type" value="Genomic_DNA"/>
</dbReference>
<keyword evidence="5 10" id="KW-0276">Fatty acid metabolism</keyword>
<comment type="pathway">
    <text evidence="1 10">Lipid metabolism; malonyl-CoA biosynthesis; malonyl-CoA from acetyl-CoA: step 1/1.</text>
</comment>
<keyword evidence="3 10" id="KW-0808">Transferase</keyword>
<dbReference type="SUPFAM" id="SSF52096">
    <property type="entry name" value="ClpP/crotonase"/>
    <property type="match status" value="1"/>
</dbReference>
<evidence type="ECO:0000256" key="4">
    <source>
        <dbReference type="ARBA" id="ARBA00022741"/>
    </source>
</evidence>
<proteinExistence type="inferred from homology"/>
<evidence type="ECO:0000256" key="1">
    <source>
        <dbReference type="ARBA" id="ARBA00004956"/>
    </source>
</evidence>
<gene>
    <name evidence="10" type="primary">accA</name>
    <name evidence="12" type="ORF">ABID21_003239</name>
</gene>
<keyword evidence="13" id="KW-1185">Reference proteome</keyword>
<dbReference type="Pfam" id="PF03255">
    <property type="entry name" value="ACCA"/>
    <property type="match status" value="1"/>
</dbReference>
<dbReference type="PANTHER" id="PTHR42853">
    <property type="entry name" value="ACETYL-COENZYME A CARBOXYLASE CARBOXYL TRANSFERASE SUBUNIT ALPHA"/>
    <property type="match status" value="1"/>
</dbReference>
<dbReference type="InterPro" id="IPR011763">
    <property type="entry name" value="COA_CT_C"/>
</dbReference>
<reference evidence="12 13" key="1">
    <citation type="submission" date="2024-06" db="EMBL/GenBank/DDBJ databases">
        <title>Genomic Encyclopedia of Type Strains, Phase IV (KMG-IV): sequencing the most valuable type-strain genomes for metagenomic binning, comparative biology and taxonomic classification.</title>
        <authorList>
            <person name="Goeker M."/>
        </authorList>
    </citation>
    <scope>NUCLEOTIDE SEQUENCE [LARGE SCALE GENOMIC DNA]</scope>
    <source>
        <strain evidence="12 13">DSM 105042</strain>
    </source>
</reference>
<keyword evidence="6 10" id="KW-0067">ATP-binding</keyword>
<keyword evidence="7 10" id="KW-0443">Lipid metabolism</keyword>
<dbReference type="NCBIfam" id="NF041504">
    <property type="entry name" value="AccA_sub"/>
    <property type="match status" value="1"/>
</dbReference>
<dbReference type="NCBIfam" id="TIGR00513">
    <property type="entry name" value="accA"/>
    <property type="match status" value="1"/>
</dbReference>
<keyword evidence="2 10" id="KW-0444">Lipid biosynthesis</keyword>
<evidence type="ECO:0000313" key="12">
    <source>
        <dbReference type="EMBL" id="MET3587117.1"/>
    </source>
</evidence>
<comment type="similarity">
    <text evidence="10">Belongs to the AccA family.</text>
</comment>
<dbReference type="Gene3D" id="3.90.226.10">
    <property type="entry name" value="2-enoyl-CoA Hydratase, Chain A, domain 1"/>
    <property type="match status" value="1"/>
</dbReference>
<sequence>MQTYLDFEKPISDLEAKIHELKKIAAEDESIDTSDEVSRLEVRVREAMEDIYGKLNAWQKTQVARHPQRPHFVDYAGQLFTDFTPLAGDRSFGEDAAIQAGLGRFRGQPVAVLGQEKGHDTKSRLKHNFGSPRPEGYRKAIRIMEMADRFGLPVISLIDTAGAYPGVGAEERGQAEAIARSTEMCLGLKVPMVSVVIGEGGSGGAIAIATGNKVYMLEHAIYSVISPEGAASILWRDSTRAREAATNMRITATDLKELGVIDDIIAEPTGGAHRDPQAVISATGDVIGAALDELGQMSGEEVRDARRQKFLQIGRNL</sequence>
<dbReference type="InterPro" id="IPR001095">
    <property type="entry name" value="Acetyl_CoA_COase_a_su"/>
</dbReference>
<dbReference type="RefSeq" id="WP_247244963.1">
    <property type="nucleotide sequence ID" value="NZ_JALJRA010000012.1"/>
</dbReference>
<comment type="caution">
    <text evidence="12">The sequence shown here is derived from an EMBL/GenBank/DDBJ whole genome shotgun (WGS) entry which is preliminary data.</text>
</comment>
<dbReference type="InterPro" id="IPR029045">
    <property type="entry name" value="ClpP/crotonase-like_dom_sf"/>
</dbReference>
<dbReference type="HAMAP" id="MF_00823">
    <property type="entry name" value="AcetylCoA_CT_alpha"/>
    <property type="match status" value="1"/>
</dbReference>
<evidence type="ECO:0000256" key="3">
    <source>
        <dbReference type="ARBA" id="ARBA00022679"/>
    </source>
</evidence>
<dbReference type="GO" id="GO:0016740">
    <property type="term" value="F:transferase activity"/>
    <property type="evidence" value="ECO:0007669"/>
    <property type="project" value="UniProtKB-KW"/>
</dbReference>
<protein>
    <recommendedName>
        <fullName evidence="10">Acetyl-coenzyme A carboxylase carboxyl transferase subunit alpha</fullName>
        <shortName evidence="10">ACCase subunit alpha</shortName>
        <shortName evidence="10">Acetyl-CoA carboxylase carboxyltransferase subunit alpha</shortName>
        <ecNumber evidence="10">2.1.3.15</ecNumber>
    </recommendedName>
</protein>
<evidence type="ECO:0000256" key="2">
    <source>
        <dbReference type="ARBA" id="ARBA00022516"/>
    </source>
</evidence>